<sequence length="207" mass="22958">MPIQHPPTPARDGDILPLPPNAPRVHRSRFAQWLGRSILKMGGWKMVGEFPDVRKAILIGAPHSSNWDGVWGFSALLALGLDLRILGKKELFWGPMGWLMRVLGVIPIDRSAPGGFVAQSIETMKNADAIWIGLAPEGTRKKVDQWKTGFWKLAKGADVPVILAYFHYPDKIIGIGPTIEISDDMAADMAKIREWYAPWQGKNRGTA</sequence>
<dbReference type="Pfam" id="PF01553">
    <property type="entry name" value="Acyltransferase"/>
    <property type="match status" value="1"/>
</dbReference>
<keyword evidence="6" id="KW-1185">Reference proteome</keyword>
<evidence type="ECO:0000256" key="1">
    <source>
        <dbReference type="ARBA" id="ARBA00005189"/>
    </source>
</evidence>
<dbReference type="CDD" id="cd07988">
    <property type="entry name" value="LPLAT_ABO13168-like"/>
    <property type="match status" value="1"/>
</dbReference>
<evidence type="ECO:0000256" key="3">
    <source>
        <dbReference type="ARBA" id="ARBA00023315"/>
    </source>
</evidence>
<dbReference type="EMBL" id="FTLW01000002">
    <property type="protein sequence ID" value="SIQ22811.1"/>
    <property type="molecule type" value="Genomic_DNA"/>
</dbReference>
<dbReference type="PANTHER" id="PTHR10434">
    <property type="entry name" value="1-ACYL-SN-GLYCEROL-3-PHOSPHATE ACYLTRANSFERASE"/>
    <property type="match status" value="1"/>
</dbReference>
<evidence type="ECO:0000259" key="4">
    <source>
        <dbReference type="SMART" id="SM00563"/>
    </source>
</evidence>
<keyword evidence="2 5" id="KW-0808">Transferase</keyword>
<accession>A0A1N6R1U3</accession>
<evidence type="ECO:0000313" key="6">
    <source>
        <dbReference type="Proteomes" id="UP000241788"/>
    </source>
</evidence>
<reference evidence="6" key="1">
    <citation type="submission" date="2017-01" db="EMBL/GenBank/DDBJ databases">
        <authorList>
            <person name="Varghese N."/>
            <person name="Submissions S."/>
        </authorList>
    </citation>
    <scope>NUCLEOTIDE SEQUENCE [LARGE SCALE GENOMIC DNA]</scope>
    <source>
        <strain evidence="6">UM1</strain>
    </source>
</reference>
<feature type="domain" description="Phospholipid/glycerol acyltransferase" evidence="4">
    <location>
        <begin position="57"/>
        <end position="166"/>
    </location>
</feature>
<dbReference type="RefSeq" id="WP_076585655.1">
    <property type="nucleotide sequence ID" value="NZ_FTLW01000002.1"/>
</dbReference>
<dbReference type="GO" id="GO:0006654">
    <property type="term" value="P:phosphatidic acid biosynthetic process"/>
    <property type="evidence" value="ECO:0007669"/>
    <property type="project" value="TreeGrafter"/>
</dbReference>
<dbReference type="OrthoDB" id="9796839at2"/>
<dbReference type="SMART" id="SM00563">
    <property type="entry name" value="PlsC"/>
    <property type="match status" value="1"/>
</dbReference>
<dbReference type="SUPFAM" id="SSF69593">
    <property type="entry name" value="Glycerol-3-phosphate (1)-acyltransferase"/>
    <property type="match status" value="1"/>
</dbReference>
<keyword evidence="3 5" id="KW-0012">Acyltransferase</keyword>
<evidence type="ECO:0000256" key="2">
    <source>
        <dbReference type="ARBA" id="ARBA00022679"/>
    </source>
</evidence>
<proteinExistence type="predicted"/>
<name>A0A1N6R1U3_9GAMM</name>
<dbReference type="PANTHER" id="PTHR10434:SF9">
    <property type="entry name" value="PHOSPHOLIPID_GLYCEROL ACYLTRANSFERASE DOMAIN-CONTAINING PROTEIN"/>
    <property type="match status" value="1"/>
</dbReference>
<protein>
    <submittedName>
        <fullName evidence="5">Acyltransferase</fullName>
    </submittedName>
</protein>
<dbReference type="GO" id="GO:0003841">
    <property type="term" value="F:1-acylglycerol-3-phosphate O-acyltransferase activity"/>
    <property type="evidence" value="ECO:0007669"/>
    <property type="project" value="TreeGrafter"/>
</dbReference>
<evidence type="ECO:0000313" key="5">
    <source>
        <dbReference type="EMBL" id="SIQ22811.1"/>
    </source>
</evidence>
<organism evidence="5 6">
    <name type="scientific">Solilutibacter tolerans</name>
    <dbReference type="NCBI Taxonomy" id="1604334"/>
    <lineage>
        <taxon>Bacteria</taxon>
        <taxon>Pseudomonadati</taxon>
        <taxon>Pseudomonadota</taxon>
        <taxon>Gammaproteobacteria</taxon>
        <taxon>Lysobacterales</taxon>
        <taxon>Lysobacteraceae</taxon>
        <taxon>Solilutibacter</taxon>
    </lineage>
</organism>
<comment type="pathway">
    <text evidence="1">Lipid metabolism.</text>
</comment>
<dbReference type="InterPro" id="IPR002123">
    <property type="entry name" value="Plipid/glycerol_acylTrfase"/>
</dbReference>
<gene>
    <name evidence="5" type="ORF">SAMN05421546_0869</name>
</gene>
<dbReference type="Proteomes" id="UP000241788">
    <property type="component" value="Unassembled WGS sequence"/>
</dbReference>
<dbReference type="AlphaFoldDB" id="A0A1N6R1U3"/>
<dbReference type="STRING" id="1604334.SAMN05421546_0869"/>